<organism evidence="2">
    <name type="scientific">marine sediment metagenome</name>
    <dbReference type="NCBI Taxonomy" id="412755"/>
    <lineage>
        <taxon>unclassified sequences</taxon>
        <taxon>metagenomes</taxon>
        <taxon>ecological metagenomes</taxon>
    </lineage>
</organism>
<dbReference type="AlphaFoldDB" id="X1BSP7"/>
<feature type="region of interest" description="Disordered" evidence="1">
    <location>
        <begin position="61"/>
        <end position="84"/>
    </location>
</feature>
<sequence>ADVRSMRAKLPQFIANAADMKVMHDLMEGTIDKDTAIADRIATGRRDIALKAARMAHEITGGNADPILPSETKGGVAMGSVRSE</sequence>
<name>X1BSP7_9ZZZZ</name>
<gene>
    <name evidence="2" type="ORF">S01H4_30599</name>
</gene>
<evidence type="ECO:0000256" key="1">
    <source>
        <dbReference type="SAM" id="MobiDB-lite"/>
    </source>
</evidence>
<feature type="non-terminal residue" evidence="2">
    <location>
        <position position="1"/>
    </location>
</feature>
<dbReference type="EMBL" id="BART01015811">
    <property type="protein sequence ID" value="GAG75171.1"/>
    <property type="molecule type" value="Genomic_DNA"/>
</dbReference>
<comment type="caution">
    <text evidence="2">The sequence shown here is derived from an EMBL/GenBank/DDBJ whole genome shotgun (WGS) entry which is preliminary data.</text>
</comment>
<accession>X1BSP7</accession>
<evidence type="ECO:0000313" key="2">
    <source>
        <dbReference type="EMBL" id="GAG75171.1"/>
    </source>
</evidence>
<protein>
    <submittedName>
        <fullName evidence="2">Uncharacterized protein</fullName>
    </submittedName>
</protein>
<reference evidence="2" key="1">
    <citation type="journal article" date="2014" name="Front. Microbiol.">
        <title>High frequency of phylogenetically diverse reductive dehalogenase-homologous genes in deep subseafloor sedimentary metagenomes.</title>
        <authorList>
            <person name="Kawai M."/>
            <person name="Futagami T."/>
            <person name="Toyoda A."/>
            <person name="Takaki Y."/>
            <person name="Nishi S."/>
            <person name="Hori S."/>
            <person name="Arai W."/>
            <person name="Tsubouchi T."/>
            <person name="Morono Y."/>
            <person name="Uchiyama I."/>
            <person name="Ito T."/>
            <person name="Fujiyama A."/>
            <person name="Inagaki F."/>
            <person name="Takami H."/>
        </authorList>
    </citation>
    <scope>NUCLEOTIDE SEQUENCE</scope>
    <source>
        <strain evidence="2">Expedition CK06-06</strain>
    </source>
</reference>
<proteinExistence type="predicted"/>